<evidence type="ECO:0000256" key="1">
    <source>
        <dbReference type="SAM" id="MobiDB-lite"/>
    </source>
</evidence>
<feature type="region of interest" description="Disordered" evidence="1">
    <location>
        <begin position="1"/>
        <end position="25"/>
    </location>
</feature>
<dbReference type="RefSeq" id="WP_123771502.1">
    <property type="nucleotide sequence ID" value="NZ_RKQN01000008.1"/>
</dbReference>
<protein>
    <submittedName>
        <fullName evidence="2">Uncharacterized protein</fullName>
    </submittedName>
</protein>
<organism evidence="2 3">
    <name type="scientific">Vulcaniibacterium tengchongense</name>
    <dbReference type="NCBI Taxonomy" id="1273429"/>
    <lineage>
        <taxon>Bacteria</taxon>
        <taxon>Pseudomonadati</taxon>
        <taxon>Pseudomonadota</taxon>
        <taxon>Gammaproteobacteria</taxon>
        <taxon>Lysobacterales</taxon>
        <taxon>Lysobacteraceae</taxon>
        <taxon>Vulcaniibacterium</taxon>
    </lineage>
</organism>
<dbReference type="Proteomes" id="UP000269708">
    <property type="component" value="Unassembled WGS sequence"/>
</dbReference>
<reference evidence="2 3" key="1">
    <citation type="submission" date="2018-11" db="EMBL/GenBank/DDBJ databases">
        <title>Genomic Encyclopedia of Type Strains, Phase IV (KMG-IV): sequencing the most valuable type-strain genomes for metagenomic binning, comparative biology and taxonomic classification.</title>
        <authorList>
            <person name="Goeker M."/>
        </authorList>
    </citation>
    <scope>NUCLEOTIDE SEQUENCE [LARGE SCALE GENOMIC DNA]</scope>
    <source>
        <strain evidence="2 3">DSM 25623</strain>
    </source>
</reference>
<dbReference type="OrthoDB" id="9916841at2"/>
<dbReference type="AlphaFoldDB" id="A0A3N4UV81"/>
<gene>
    <name evidence="2" type="ORF">EDC50_3181</name>
</gene>
<dbReference type="EMBL" id="RKQN01000008">
    <property type="protein sequence ID" value="RPE74652.1"/>
    <property type="molecule type" value="Genomic_DNA"/>
</dbReference>
<keyword evidence="3" id="KW-1185">Reference proteome</keyword>
<proteinExistence type="predicted"/>
<comment type="caution">
    <text evidence="2">The sequence shown here is derived from an EMBL/GenBank/DDBJ whole genome shotgun (WGS) entry which is preliminary data.</text>
</comment>
<sequence length="138" mass="14701">MQQQPEVLATAAPPQVSGTGPSAEATTRAAESIDLAASRSECAAVVMVHIRRNRIGVVASLDMGGLHTVARVWTRDPRGGWATRDAEFIAEEDRIGLELAEYLDALDLPTRVADMLPRPPTAAGVAAMAEAEKEVRRA</sequence>
<name>A0A3N4UV81_9GAMM</name>
<accession>A0A3N4UV81</accession>
<evidence type="ECO:0000313" key="2">
    <source>
        <dbReference type="EMBL" id="RPE74652.1"/>
    </source>
</evidence>
<evidence type="ECO:0000313" key="3">
    <source>
        <dbReference type="Proteomes" id="UP000269708"/>
    </source>
</evidence>